<organism evidence="4 5">
    <name type="scientific">Inquilinus ginsengisoli</name>
    <dbReference type="NCBI Taxonomy" id="363840"/>
    <lineage>
        <taxon>Bacteria</taxon>
        <taxon>Pseudomonadati</taxon>
        <taxon>Pseudomonadota</taxon>
        <taxon>Alphaproteobacteria</taxon>
        <taxon>Rhodospirillales</taxon>
        <taxon>Rhodospirillaceae</taxon>
        <taxon>Inquilinus</taxon>
    </lineage>
</organism>
<accession>A0ABU1JN41</accession>
<dbReference type="PROSITE" id="PS51186">
    <property type="entry name" value="GNAT"/>
    <property type="match status" value="1"/>
</dbReference>
<dbReference type="InterPro" id="IPR016181">
    <property type="entry name" value="Acyl_CoA_acyltransferase"/>
</dbReference>
<dbReference type="Pfam" id="PF00583">
    <property type="entry name" value="Acetyltransf_1"/>
    <property type="match status" value="1"/>
</dbReference>
<keyword evidence="5" id="KW-1185">Reference proteome</keyword>
<feature type="domain" description="N-acetyltransferase" evidence="3">
    <location>
        <begin position="3"/>
        <end position="173"/>
    </location>
</feature>
<dbReference type="SUPFAM" id="SSF55729">
    <property type="entry name" value="Acyl-CoA N-acyltransferases (Nat)"/>
    <property type="match status" value="1"/>
</dbReference>
<gene>
    <name evidence="4" type="ORF">E9232_002547</name>
</gene>
<dbReference type="InterPro" id="IPR000182">
    <property type="entry name" value="GNAT_dom"/>
</dbReference>
<dbReference type="EMBL" id="JAVDPW010000004">
    <property type="protein sequence ID" value="MDR6290026.1"/>
    <property type="molecule type" value="Genomic_DNA"/>
</dbReference>
<dbReference type="Proteomes" id="UP001262410">
    <property type="component" value="Unassembled WGS sequence"/>
</dbReference>
<evidence type="ECO:0000256" key="1">
    <source>
        <dbReference type="ARBA" id="ARBA00022679"/>
    </source>
</evidence>
<keyword evidence="1" id="KW-0808">Transferase</keyword>
<protein>
    <submittedName>
        <fullName evidence="4">GNAT superfamily N-acetyltransferase</fullName>
    </submittedName>
</protein>
<dbReference type="RefSeq" id="WP_309794430.1">
    <property type="nucleotide sequence ID" value="NZ_JAVDPW010000004.1"/>
</dbReference>
<dbReference type="PANTHER" id="PTHR43800:SF1">
    <property type="entry name" value="PEPTIDYL-LYSINE N-ACETYLTRANSFERASE YJAB"/>
    <property type="match status" value="1"/>
</dbReference>
<name>A0ABU1JN41_9PROT</name>
<comment type="caution">
    <text evidence="4">The sequence shown here is derived from an EMBL/GenBank/DDBJ whole genome shotgun (WGS) entry which is preliminary data.</text>
</comment>
<dbReference type="PANTHER" id="PTHR43800">
    <property type="entry name" value="PEPTIDYL-LYSINE N-ACETYLTRANSFERASE YJAB"/>
    <property type="match status" value="1"/>
</dbReference>
<evidence type="ECO:0000313" key="4">
    <source>
        <dbReference type="EMBL" id="MDR6290026.1"/>
    </source>
</evidence>
<sequence length="193" mass="21575">MTDSIRIAGPEDAPALLDLLNAAYQPLREMGIRFTAVTADLDLVRRIIRRHTTFLLERDGEAIAMVSVRFPWPMGEGHLASYPFIHWFAVAPQLKRQGIGAALLDHVEADFLRDRIKAPAVYLATATRHPWLAGIYERRGYGAFHRQPSSRGEEMVFLRKILLPEIYNDLEVGELAHALSPVPAAVLAEVRAG</sequence>
<dbReference type="Gene3D" id="3.40.630.30">
    <property type="match status" value="1"/>
</dbReference>
<evidence type="ECO:0000259" key="3">
    <source>
        <dbReference type="PROSITE" id="PS51186"/>
    </source>
</evidence>
<evidence type="ECO:0000313" key="5">
    <source>
        <dbReference type="Proteomes" id="UP001262410"/>
    </source>
</evidence>
<keyword evidence="2" id="KW-0012">Acyltransferase</keyword>
<proteinExistence type="predicted"/>
<dbReference type="CDD" id="cd04301">
    <property type="entry name" value="NAT_SF"/>
    <property type="match status" value="1"/>
</dbReference>
<evidence type="ECO:0000256" key="2">
    <source>
        <dbReference type="ARBA" id="ARBA00023315"/>
    </source>
</evidence>
<reference evidence="4 5" key="1">
    <citation type="submission" date="2023-07" db="EMBL/GenBank/DDBJ databases">
        <title>Sorghum-associated microbial communities from plants grown in Nebraska, USA.</title>
        <authorList>
            <person name="Schachtman D."/>
        </authorList>
    </citation>
    <scope>NUCLEOTIDE SEQUENCE [LARGE SCALE GENOMIC DNA]</scope>
    <source>
        <strain evidence="4 5">584</strain>
    </source>
</reference>